<protein>
    <submittedName>
        <fullName evidence="4">Helicase/secretion neighborhood TadE-like protein</fullName>
    </submittedName>
</protein>
<dbReference type="OrthoDB" id="4335608at2"/>
<dbReference type="NCBIfam" id="TIGR03816">
    <property type="entry name" value="tadE_like_DECH"/>
    <property type="match status" value="1"/>
</dbReference>
<evidence type="ECO:0000259" key="3">
    <source>
        <dbReference type="Pfam" id="PF13400"/>
    </source>
</evidence>
<feature type="domain" description="Putative Flp pilus-assembly TadG-like N-terminal" evidence="3">
    <location>
        <begin position="10"/>
        <end position="56"/>
    </location>
</feature>
<evidence type="ECO:0000256" key="2">
    <source>
        <dbReference type="SAM" id="Phobius"/>
    </source>
</evidence>
<evidence type="ECO:0000256" key="1">
    <source>
        <dbReference type="SAM" id="MobiDB-lite"/>
    </source>
</evidence>
<keyword evidence="2" id="KW-0812">Transmembrane</keyword>
<dbReference type="RefSeq" id="WP_079172091.1">
    <property type="nucleotide sequence ID" value="NZ_FOGO01000015.1"/>
</dbReference>
<keyword evidence="4" id="KW-0347">Helicase</keyword>
<dbReference type="InterPro" id="IPR021202">
    <property type="entry name" value="Rv3654c-like"/>
</dbReference>
<proteinExistence type="predicted"/>
<organism evidence="4 5">
    <name type="scientific">Streptomyces qinglanensis</name>
    <dbReference type="NCBI Taxonomy" id="943816"/>
    <lineage>
        <taxon>Bacteria</taxon>
        <taxon>Bacillati</taxon>
        <taxon>Actinomycetota</taxon>
        <taxon>Actinomycetes</taxon>
        <taxon>Kitasatosporales</taxon>
        <taxon>Streptomycetaceae</taxon>
        <taxon>Streptomyces</taxon>
    </lineage>
</organism>
<keyword evidence="4" id="KW-0067">ATP-binding</keyword>
<dbReference type="InterPro" id="IPR028087">
    <property type="entry name" value="Tad_N"/>
</dbReference>
<dbReference type="EMBL" id="FOGO01000015">
    <property type="protein sequence ID" value="SES28922.1"/>
    <property type="molecule type" value="Genomic_DNA"/>
</dbReference>
<dbReference type="AlphaFoldDB" id="A0A1H9W4T0"/>
<feature type="transmembrane region" description="Helical" evidence="2">
    <location>
        <begin position="12"/>
        <end position="33"/>
    </location>
</feature>
<keyword evidence="5" id="KW-1185">Reference proteome</keyword>
<reference evidence="5" key="1">
    <citation type="submission" date="2016-10" db="EMBL/GenBank/DDBJ databases">
        <authorList>
            <person name="Varghese N."/>
            <person name="Submissions S."/>
        </authorList>
    </citation>
    <scope>NUCLEOTIDE SEQUENCE [LARGE SCALE GENOMIC DNA]</scope>
    <source>
        <strain evidence="5">CGMCC 4.6825</strain>
    </source>
</reference>
<gene>
    <name evidence="4" type="ORF">SAMN05421870_11537</name>
</gene>
<keyword evidence="4" id="KW-0378">Hydrolase</keyword>
<keyword evidence="2" id="KW-1133">Transmembrane helix</keyword>
<feature type="compositionally biased region" description="Basic and acidic residues" evidence="1">
    <location>
        <begin position="133"/>
        <end position="144"/>
    </location>
</feature>
<keyword evidence="2" id="KW-0472">Membrane</keyword>
<feature type="region of interest" description="Disordered" evidence="1">
    <location>
        <begin position="107"/>
        <end position="144"/>
    </location>
</feature>
<keyword evidence="4" id="KW-0547">Nucleotide-binding</keyword>
<dbReference type="Proteomes" id="UP000182841">
    <property type="component" value="Unassembled WGS sequence"/>
</dbReference>
<sequence length="144" mass="14728">MAAGSCDDRGSASVWAALSVVVLCGVFAGVLGFGQAVWVRHRAGAAADLAALAAADRALAGQARACATARQVARAQHTRVARCTVRGEIADLETRLRWGPFTAHARARAGPADLPTADLPTGATGPSTGGRRSTADGRRPSRAR</sequence>
<accession>A0A1H9W4T0</accession>
<dbReference type="Pfam" id="PF13400">
    <property type="entry name" value="Tad"/>
    <property type="match status" value="1"/>
</dbReference>
<dbReference type="GO" id="GO:0004386">
    <property type="term" value="F:helicase activity"/>
    <property type="evidence" value="ECO:0007669"/>
    <property type="project" value="UniProtKB-KW"/>
</dbReference>
<evidence type="ECO:0000313" key="5">
    <source>
        <dbReference type="Proteomes" id="UP000182841"/>
    </source>
</evidence>
<evidence type="ECO:0000313" key="4">
    <source>
        <dbReference type="EMBL" id="SES28922.1"/>
    </source>
</evidence>
<name>A0A1H9W4T0_9ACTN</name>